<dbReference type="AlphaFoldDB" id="A0A1L9VTE2"/>
<dbReference type="STRING" id="1160497.A0A1L9VTE2"/>
<keyword evidence="3" id="KW-1185">Reference proteome</keyword>
<feature type="region of interest" description="Disordered" evidence="1">
    <location>
        <begin position="139"/>
        <end position="166"/>
    </location>
</feature>
<dbReference type="EMBL" id="KV878891">
    <property type="protein sequence ID" value="OJJ87170.1"/>
    <property type="molecule type" value="Genomic_DNA"/>
</dbReference>
<name>A0A1L9VTE2_ASPGL</name>
<accession>A0A1L9VTE2</accession>
<protein>
    <submittedName>
        <fullName evidence="2">Uncharacterized protein</fullName>
    </submittedName>
</protein>
<dbReference type="OrthoDB" id="4492694at2759"/>
<reference evidence="3" key="1">
    <citation type="journal article" date="2017" name="Genome Biol.">
        <title>Comparative genomics reveals high biological diversity and specific adaptations in the industrially and medically important fungal genus Aspergillus.</title>
        <authorList>
            <person name="de Vries R.P."/>
            <person name="Riley R."/>
            <person name="Wiebenga A."/>
            <person name="Aguilar-Osorio G."/>
            <person name="Amillis S."/>
            <person name="Uchima C.A."/>
            <person name="Anderluh G."/>
            <person name="Asadollahi M."/>
            <person name="Askin M."/>
            <person name="Barry K."/>
            <person name="Battaglia E."/>
            <person name="Bayram O."/>
            <person name="Benocci T."/>
            <person name="Braus-Stromeyer S.A."/>
            <person name="Caldana C."/>
            <person name="Canovas D."/>
            <person name="Cerqueira G.C."/>
            <person name="Chen F."/>
            <person name="Chen W."/>
            <person name="Choi C."/>
            <person name="Clum A."/>
            <person name="Dos Santos R.A."/>
            <person name="Damasio A.R."/>
            <person name="Diallinas G."/>
            <person name="Emri T."/>
            <person name="Fekete E."/>
            <person name="Flipphi M."/>
            <person name="Freyberg S."/>
            <person name="Gallo A."/>
            <person name="Gournas C."/>
            <person name="Habgood R."/>
            <person name="Hainaut M."/>
            <person name="Harispe M.L."/>
            <person name="Henrissat B."/>
            <person name="Hilden K.S."/>
            <person name="Hope R."/>
            <person name="Hossain A."/>
            <person name="Karabika E."/>
            <person name="Karaffa L."/>
            <person name="Karanyi Z."/>
            <person name="Krasevec N."/>
            <person name="Kuo A."/>
            <person name="Kusch H."/>
            <person name="LaButti K."/>
            <person name="Lagendijk E.L."/>
            <person name="Lapidus A."/>
            <person name="Levasseur A."/>
            <person name="Lindquist E."/>
            <person name="Lipzen A."/>
            <person name="Logrieco A.F."/>
            <person name="MacCabe A."/>
            <person name="Maekelae M.R."/>
            <person name="Malavazi I."/>
            <person name="Melin P."/>
            <person name="Meyer V."/>
            <person name="Mielnichuk N."/>
            <person name="Miskei M."/>
            <person name="Molnar A.P."/>
            <person name="Mule G."/>
            <person name="Ngan C.Y."/>
            <person name="Orejas M."/>
            <person name="Orosz E."/>
            <person name="Ouedraogo J.P."/>
            <person name="Overkamp K.M."/>
            <person name="Park H.-S."/>
            <person name="Perrone G."/>
            <person name="Piumi F."/>
            <person name="Punt P.J."/>
            <person name="Ram A.F."/>
            <person name="Ramon A."/>
            <person name="Rauscher S."/>
            <person name="Record E."/>
            <person name="Riano-Pachon D.M."/>
            <person name="Robert V."/>
            <person name="Roehrig J."/>
            <person name="Ruller R."/>
            <person name="Salamov A."/>
            <person name="Salih N.S."/>
            <person name="Samson R.A."/>
            <person name="Sandor E."/>
            <person name="Sanguinetti M."/>
            <person name="Schuetze T."/>
            <person name="Sepcic K."/>
            <person name="Shelest E."/>
            <person name="Sherlock G."/>
            <person name="Sophianopoulou V."/>
            <person name="Squina F.M."/>
            <person name="Sun H."/>
            <person name="Susca A."/>
            <person name="Todd R.B."/>
            <person name="Tsang A."/>
            <person name="Unkles S.E."/>
            <person name="van de Wiele N."/>
            <person name="van Rossen-Uffink D."/>
            <person name="Oliveira J.V."/>
            <person name="Vesth T.C."/>
            <person name="Visser J."/>
            <person name="Yu J.-H."/>
            <person name="Zhou M."/>
            <person name="Andersen M.R."/>
            <person name="Archer D.B."/>
            <person name="Baker S.E."/>
            <person name="Benoit I."/>
            <person name="Brakhage A.A."/>
            <person name="Braus G.H."/>
            <person name="Fischer R."/>
            <person name="Frisvad J.C."/>
            <person name="Goldman G.H."/>
            <person name="Houbraken J."/>
            <person name="Oakley B."/>
            <person name="Pocsi I."/>
            <person name="Scazzocchio C."/>
            <person name="Seiboth B."/>
            <person name="vanKuyk P.A."/>
            <person name="Wortman J."/>
            <person name="Dyer P.S."/>
            <person name="Grigoriev I.V."/>
        </authorList>
    </citation>
    <scope>NUCLEOTIDE SEQUENCE [LARGE SCALE GENOMIC DNA]</scope>
    <source>
        <strain evidence="3">CBS 516.65</strain>
    </source>
</reference>
<dbReference type="Pfam" id="PF14388">
    <property type="entry name" value="DUF4419"/>
    <property type="match status" value="1"/>
</dbReference>
<evidence type="ECO:0000313" key="3">
    <source>
        <dbReference type="Proteomes" id="UP000184300"/>
    </source>
</evidence>
<dbReference type="VEuPathDB" id="FungiDB:ASPGLDRAFT_55651"/>
<evidence type="ECO:0000256" key="1">
    <source>
        <dbReference type="SAM" id="MobiDB-lite"/>
    </source>
</evidence>
<dbReference type="GeneID" id="34464412"/>
<dbReference type="RefSeq" id="XP_022403859.1">
    <property type="nucleotide sequence ID" value="XM_022548151.1"/>
</dbReference>
<dbReference type="PANTHER" id="PTHR31252">
    <property type="entry name" value="DUF4419 DOMAIN-CONTAINING PROTEIN"/>
    <property type="match status" value="1"/>
</dbReference>
<gene>
    <name evidence="2" type="ORF">ASPGLDRAFT_55651</name>
</gene>
<sequence length="166" mass="18270">MPVTLTTANYAARKCTVSKSTAADKFLEPKSIDGTQKELEVKEGGNIHTVDFGKLAVHMTDMIEQNVVDPELRTWIMPLFSTTTDSDKVAASILIMGSLQKYFSCKISVCCGTPSITLLGNREDWEQLVAKTRQDSLTREGTHDFCPSSPPGIGTLRGHLRSPRRP</sequence>
<organism evidence="2 3">
    <name type="scientific">Aspergillus glaucus CBS 516.65</name>
    <dbReference type="NCBI Taxonomy" id="1160497"/>
    <lineage>
        <taxon>Eukaryota</taxon>
        <taxon>Fungi</taxon>
        <taxon>Dikarya</taxon>
        <taxon>Ascomycota</taxon>
        <taxon>Pezizomycotina</taxon>
        <taxon>Eurotiomycetes</taxon>
        <taxon>Eurotiomycetidae</taxon>
        <taxon>Eurotiales</taxon>
        <taxon>Aspergillaceae</taxon>
        <taxon>Aspergillus</taxon>
        <taxon>Aspergillus subgen. Aspergillus</taxon>
    </lineage>
</organism>
<dbReference type="Proteomes" id="UP000184300">
    <property type="component" value="Unassembled WGS sequence"/>
</dbReference>
<proteinExistence type="predicted"/>
<evidence type="ECO:0000313" key="2">
    <source>
        <dbReference type="EMBL" id="OJJ87170.1"/>
    </source>
</evidence>
<dbReference type="InterPro" id="IPR025533">
    <property type="entry name" value="DUF4419"/>
</dbReference>
<dbReference type="PANTHER" id="PTHR31252:SF11">
    <property type="entry name" value="DUF4419 DOMAIN-CONTAINING PROTEIN"/>
    <property type="match status" value="1"/>
</dbReference>